<comment type="caution">
    <text evidence="1">The sequence shown here is derived from an EMBL/GenBank/DDBJ whole genome shotgun (WGS) entry which is preliminary data.</text>
</comment>
<gene>
    <name evidence="1" type="ORF">EZS27_023667</name>
</gene>
<accession>A0A5J4R0W3</accession>
<dbReference type="AlphaFoldDB" id="A0A5J4R0W3"/>
<sequence>MKKVVITVAKTGKGYSASCDLLEGWIVAVTGNFRELEKRS</sequence>
<proteinExistence type="predicted"/>
<protein>
    <submittedName>
        <fullName evidence="1">Uncharacterized protein</fullName>
    </submittedName>
</protein>
<name>A0A5J4R0W3_9ZZZZ</name>
<organism evidence="1">
    <name type="scientific">termite gut metagenome</name>
    <dbReference type="NCBI Taxonomy" id="433724"/>
    <lineage>
        <taxon>unclassified sequences</taxon>
        <taxon>metagenomes</taxon>
        <taxon>organismal metagenomes</taxon>
    </lineage>
</organism>
<evidence type="ECO:0000313" key="1">
    <source>
        <dbReference type="EMBL" id="KAA6327342.1"/>
    </source>
</evidence>
<dbReference type="EMBL" id="SNRY01002009">
    <property type="protein sequence ID" value="KAA6327342.1"/>
    <property type="molecule type" value="Genomic_DNA"/>
</dbReference>
<reference evidence="1" key="1">
    <citation type="submission" date="2019-03" db="EMBL/GenBank/DDBJ databases">
        <title>Single cell metagenomics reveals metabolic interactions within the superorganism composed of flagellate Streblomastix strix and complex community of Bacteroidetes bacteria on its surface.</title>
        <authorList>
            <person name="Treitli S.C."/>
            <person name="Kolisko M."/>
            <person name="Husnik F."/>
            <person name="Keeling P."/>
            <person name="Hampl V."/>
        </authorList>
    </citation>
    <scope>NUCLEOTIDE SEQUENCE</scope>
    <source>
        <strain evidence="1">STM</strain>
    </source>
</reference>